<dbReference type="GO" id="GO:0000981">
    <property type="term" value="F:DNA-binding transcription factor activity, RNA polymerase II-specific"/>
    <property type="evidence" value="ECO:0007669"/>
    <property type="project" value="TreeGrafter"/>
</dbReference>
<evidence type="ECO:0000256" key="5">
    <source>
        <dbReference type="ARBA" id="ARBA00023125"/>
    </source>
</evidence>
<feature type="DNA-binding region" description="HMG box" evidence="9">
    <location>
        <begin position="85"/>
        <end position="153"/>
    </location>
</feature>
<evidence type="ECO:0000256" key="6">
    <source>
        <dbReference type="ARBA" id="ARBA00023159"/>
    </source>
</evidence>
<dbReference type="SMART" id="SM00398">
    <property type="entry name" value="HMG"/>
    <property type="match status" value="1"/>
</dbReference>
<dbReference type="FunFam" id="1.10.30.10:FF:000001">
    <property type="entry name" value="transcription factor 7 isoform X2"/>
    <property type="match status" value="1"/>
</dbReference>
<evidence type="ECO:0000256" key="2">
    <source>
        <dbReference type="ARBA" id="ARBA00006569"/>
    </source>
</evidence>
<dbReference type="Gene3D" id="1.10.30.10">
    <property type="entry name" value="High mobility group box domain"/>
    <property type="match status" value="1"/>
</dbReference>
<feature type="domain" description="HMG box" evidence="10">
    <location>
        <begin position="85"/>
        <end position="153"/>
    </location>
</feature>
<dbReference type="Ensembl" id="ENSOABT00000061961.1">
    <property type="protein sequence ID" value="ENSOABP00000069620.1"/>
    <property type="gene ID" value="ENSOABG00000037896.1"/>
</dbReference>
<evidence type="ECO:0000313" key="12">
    <source>
        <dbReference type="Proteomes" id="UP000472276"/>
    </source>
</evidence>
<reference evidence="11" key="2">
    <citation type="submission" date="2025-08" db="UniProtKB">
        <authorList>
            <consortium name="Ensembl"/>
        </authorList>
    </citation>
    <scope>IDENTIFICATION</scope>
</reference>
<keyword evidence="6" id="KW-0010">Activator</keyword>
<evidence type="ECO:0000256" key="8">
    <source>
        <dbReference type="ARBA" id="ARBA00023242"/>
    </source>
</evidence>
<dbReference type="PANTHER" id="PTHR10373">
    <property type="entry name" value="TRANSCRIPTION FACTOR 7 FAMILY MEMBER"/>
    <property type="match status" value="1"/>
</dbReference>
<keyword evidence="5 9" id="KW-0238">DNA-binding</keyword>
<evidence type="ECO:0000256" key="7">
    <source>
        <dbReference type="ARBA" id="ARBA00023163"/>
    </source>
</evidence>
<keyword evidence="12" id="KW-1185">Reference proteome</keyword>
<keyword evidence="8 9" id="KW-0539">Nucleus</keyword>
<comment type="similarity">
    <text evidence="2">Belongs to the TCF/LEF family.</text>
</comment>
<keyword evidence="4" id="KW-0805">Transcription regulation</keyword>
<organism evidence="11 12">
    <name type="scientific">Oreochromis aureus</name>
    <name type="common">Israeli tilapia</name>
    <name type="synonym">Chromis aureus</name>
    <dbReference type="NCBI Taxonomy" id="47969"/>
    <lineage>
        <taxon>Eukaryota</taxon>
        <taxon>Metazoa</taxon>
        <taxon>Chordata</taxon>
        <taxon>Craniata</taxon>
        <taxon>Vertebrata</taxon>
        <taxon>Euteleostomi</taxon>
        <taxon>Actinopterygii</taxon>
        <taxon>Neopterygii</taxon>
        <taxon>Teleostei</taxon>
        <taxon>Neoteleostei</taxon>
        <taxon>Acanthomorphata</taxon>
        <taxon>Ovalentaria</taxon>
        <taxon>Cichlomorphae</taxon>
        <taxon>Cichliformes</taxon>
        <taxon>Cichlidae</taxon>
        <taxon>African cichlids</taxon>
        <taxon>Pseudocrenilabrinae</taxon>
        <taxon>Oreochromini</taxon>
        <taxon>Oreochromis</taxon>
    </lineage>
</organism>
<keyword evidence="3" id="KW-0879">Wnt signaling pathway</keyword>
<comment type="subcellular location">
    <subcellularLocation>
        <location evidence="1">Nucleus</location>
    </subcellularLocation>
</comment>
<reference evidence="11" key="3">
    <citation type="submission" date="2025-09" db="UniProtKB">
        <authorList>
            <consortium name="Ensembl"/>
        </authorList>
    </citation>
    <scope>IDENTIFICATION</scope>
</reference>
<dbReference type="SUPFAM" id="SSF47095">
    <property type="entry name" value="HMG-box"/>
    <property type="match status" value="1"/>
</dbReference>
<evidence type="ECO:0000259" key="10">
    <source>
        <dbReference type="PROSITE" id="PS50118"/>
    </source>
</evidence>
<sequence>LHLCRNGVPMYDYATPAPPPNTSAPKNYCNYPLMVPDFIRFYSLSHVFELLSSQLYTVVTCALTLCFIPVKRKCRAQQDEDRPYVKKPPNAFMLYLKEQRPKVTAELNIPGSAAVNAVVGQRWKSLSNDQKARYFDQAETERRNHAKEHPAWSTKENYGKKRKRIRLRNGERRFLGITAFYIRNVMKTRQKCVEKKEDLMYFCLCCRICMCT</sequence>
<keyword evidence="7" id="KW-0804">Transcription</keyword>
<dbReference type="AlphaFoldDB" id="A0AAZ1XPV7"/>
<dbReference type="GO" id="GO:0000785">
    <property type="term" value="C:chromatin"/>
    <property type="evidence" value="ECO:0007669"/>
    <property type="project" value="TreeGrafter"/>
</dbReference>
<evidence type="ECO:0000256" key="9">
    <source>
        <dbReference type="PROSITE-ProRule" id="PRU00267"/>
    </source>
</evidence>
<dbReference type="GO" id="GO:0071664">
    <property type="term" value="C:catenin-TCF7L2 complex"/>
    <property type="evidence" value="ECO:0007669"/>
    <property type="project" value="TreeGrafter"/>
</dbReference>
<dbReference type="InterPro" id="IPR024940">
    <property type="entry name" value="TCF/LEF"/>
</dbReference>
<dbReference type="GO" id="GO:0000978">
    <property type="term" value="F:RNA polymerase II cis-regulatory region sequence-specific DNA binding"/>
    <property type="evidence" value="ECO:0007669"/>
    <property type="project" value="TreeGrafter"/>
</dbReference>
<protein>
    <recommendedName>
        <fullName evidence="10">HMG box domain-containing protein</fullName>
    </recommendedName>
</protein>
<evidence type="ECO:0000256" key="4">
    <source>
        <dbReference type="ARBA" id="ARBA00023015"/>
    </source>
</evidence>
<reference evidence="12" key="1">
    <citation type="submission" date="2020-03" db="EMBL/GenBank/DDBJ databases">
        <title>Evolution of repeat sequences and sex chromosomes of tilapia species revealed by chromosome-level genomes.</title>
        <authorList>
            <person name="Xu L."/>
            <person name="Tao W."/>
            <person name="Wang D."/>
            <person name="Zhou Q."/>
        </authorList>
    </citation>
    <scope>NUCLEOTIDE SEQUENCE [LARGE SCALE GENOMIC DNA]</scope>
    <source>
        <strain evidence="12">Israel</strain>
    </source>
</reference>
<accession>A0AAZ1XPV7</accession>
<proteinExistence type="inferred from homology"/>
<dbReference type="GO" id="GO:1990907">
    <property type="term" value="C:beta-catenin-TCF complex"/>
    <property type="evidence" value="ECO:0007669"/>
    <property type="project" value="TreeGrafter"/>
</dbReference>
<dbReference type="Proteomes" id="UP000472276">
    <property type="component" value="Unassembled WGS sequence"/>
</dbReference>
<dbReference type="Pfam" id="PF00505">
    <property type="entry name" value="HMG_box"/>
    <property type="match status" value="1"/>
</dbReference>
<dbReference type="InterPro" id="IPR036910">
    <property type="entry name" value="HMG_box_dom_sf"/>
</dbReference>
<evidence type="ECO:0000256" key="3">
    <source>
        <dbReference type="ARBA" id="ARBA00022687"/>
    </source>
</evidence>
<dbReference type="GO" id="GO:0060070">
    <property type="term" value="P:canonical Wnt signaling pathway"/>
    <property type="evidence" value="ECO:0007669"/>
    <property type="project" value="TreeGrafter"/>
</dbReference>
<dbReference type="PROSITE" id="PS50118">
    <property type="entry name" value="HMG_BOX_2"/>
    <property type="match status" value="1"/>
</dbReference>
<evidence type="ECO:0000313" key="11">
    <source>
        <dbReference type="Ensembl" id="ENSOABP00000069620.1"/>
    </source>
</evidence>
<name>A0AAZ1XPV7_OREAU</name>
<dbReference type="PANTHER" id="PTHR10373:SF32">
    <property type="entry name" value="TRANSCRIPTION FACTOR 7-LIKE 2"/>
    <property type="match status" value="1"/>
</dbReference>
<evidence type="ECO:0000256" key="1">
    <source>
        <dbReference type="ARBA" id="ARBA00004123"/>
    </source>
</evidence>
<dbReference type="InterPro" id="IPR009071">
    <property type="entry name" value="HMG_box_dom"/>
</dbReference>